<comment type="function">
    <text evidence="3">Probably deamidates glutamine residues to glutamate on methyl-accepting chemotaxis receptors (MCPs), playing an important role in chemotaxis.</text>
</comment>
<dbReference type="CDD" id="cd16352">
    <property type="entry name" value="CheD"/>
    <property type="match status" value="1"/>
</dbReference>
<keyword evidence="2 3" id="KW-0378">Hydrolase</keyword>
<accession>A0ABV5ZFF8</accession>
<evidence type="ECO:0000256" key="3">
    <source>
        <dbReference type="HAMAP-Rule" id="MF_01440"/>
    </source>
</evidence>
<dbReference type="PANTHER" id="PTHR35147">
    <property type="entry name" value="CHEMORECEPTOR GLUTAMINE DEAMIDASE CHED-RELATED"/>
    <property type="match status" value="1"/>
</dbReference>
<keyword evidence="5" id="KW-1185">Reference proteome</keyword>
<dbReference type="GO" id="GO:0050568">
    <property type="term" value="F:protein-glutamine glutaminase activity"/>
    <property type="evidence" value="ECO:0007669"/>
    <property type="project" value="UniProtKB-EC"/>
</dbReference>
<dbReference type="RefSeq" id="WP_051527621.1">
    <property type="nucleotide sequence ID" value="NZ_JAUESS010000008.1"/>
</dbReference>
<evidence type="ECO:0000313" key="5">
    <source>
        <dbReference type="Proteomes" id="UP001589628"/>
    </source>
</evidence>
<comment type="similarity">
    <text evidence="3">Belongs to the CheD family.</text>
</comment>
<dbReference type="SUPFAM" id="SSF64438">
    <property type="entry name" value="CNF1/YfiH-like putative cysteine hydrolases"/>
    <property type="match status" value="1"/>
</dbReference>
<organism evidence="4 5">
    <name type="scientific">Balneatrix alpica</name>
    <dbReference type="NCBI Taxonomy" id="75684"/>
    <lineage>
        <taxon>Bacteria</taxon>
        <taxon>Pseudomonadati</taxon>
        <taxon>Pseudomonadota</taxon>
        <taxon>Gammaproteobacteria</taxon>
        <taxon>Oceanospirillales</taxon>
        <taxon>Balneatrichaceae</taxon>
        <taxon>Balneatrix</taxon>
    </lineage>
</organism>
<dbReference type="InterPro" id="IPR005659">
    <property type="entry name" value="Chemorcpt_Glu_NH3ase_CheD"/>
</dbReference>
<dbReference type="NCBIfam" id="NF010013">
    <property type="entry name" value="PRK13487.1"/>
    <property type="match status" value="1"/>
</dbReference>
<name>A0ABV5ZFF8_9GAMM</name>
<dbReference type="Pfam" id="PF03975">
    <property type="entry name" value="CheD"/>
    <property type="match status" value="1"/>
</dbReference>
<evidence type="ECO:0000313" key="4">
    <source>
        <dbReference type="EMBL" id="MFB9887565.1"/>
    </source>
</evidence>
<dbReference type="EC" id="3.5.1.44" evidence="3"/>
<protein>
    <recommendedName>
        <fullName evidence="3">Probable chemoreceptor glutamine deamidase CheD</fullName>
        <ecNumber evidence="3">3.5.1.44</ecNumber>
    </recommendedName>
</protein>
<dbReference type="PANTHER" id="PTHR35147:SF2">
    <property type="entry name" value="CHEMORECEPTOR GLUTAMINE DEAMIDASE CHED-RELATED"/>
    <property type="match status" value="1"/>
</dbReference>
<dbReference type="Gene3D" id="3.30.1330.200">
    <property type="match status" value="1"/>
</dbReference>
<dbReference type="Proteomes" id="UP001589628">
    <property type="component" value="Unassembled WGS sequence"/>
</dbReference>
<proteinExistence type="inferred from homology"/>
<reference evidence="4 5" key="1">
    <citation type="submission" date="2024-09" db="EMBL/GenBank/DDBJ databases">
        <authorList>
            <person name="Sun Q."/>
            <person name="Mori K."/>
        </authorList>
    </citation>
    <scope>NUCLEOTIDE SEQUENCE [LARGE SCALE GENOMIC DNA]</scope>
    <source>
        <strain evidence="4 5">ATCC 51285</strain>
    </source>
</reference>
<dbReference type="EMBL" id="JBHLZN010000005">
    <property type="protein sequence ID" value="MFB9887565.1"/>
    <property type="molecule type" value="Genomic_DNA"/>
</dbReference>
<dbReference type="HAMAP" id="MF_01440">
    <property type="entry name" value="CheD"/>
    <property type="match status" value="1"/>
</dbReference>
<comment type="catalytic activity">
    <reaction evidence="3">
        <text>L-glutaminyl-[protein] + H2O = L-glutamyl-[protein] + NH4(+)</text>
        <dbReference type="Rhea" id="RHEA:16441"/>
        <dbReference type="Rhea" id="RHEA-COMP:10207"/>
        <dbReference type="Rhea" id="RHEA-COMP:10208"/>
        <dbReference type="ChEBI" id="CHEBI:15377"/>
        <dbReference type="ChEBI" id="CHEBI:28938"/>
        <dbReference type="ChEBI" id="CHEBI:29973"/>
        <dbReference type="ChEBI" id="CHEBI:30011"/>
        <dbReference type="EC" id="3.5.1.44"/>
    </reaction>
</comment>
<dbReference type="InterPro" id="IPR038592">
    <property type="entry name" value="CheD-like_sf"/>
</dbReference>
<gene>
    <name evidence="3 4" type="primary">cheD</name>
    <name evidence="4" type="ORF">ACFFLH_14180</name>
</gene>
<comment type="caution">
    <text evidence="4">The sequence shown here is derived from an EMBL/GenBank/DDBJ whole genome shotgun (WGS) entry which is preliminary data.</text>
</comment>
<evidence type="ECO:0000256" key="2">
    <source>
        <dbReference type="ARBA" id="ARBA00022801"/>
    </source>
</evidence>
<sequence>MQDHSNNTAQSSRSIYFDNKWGVPVHKLLPGEWLVTSEEEAITTLLGSCVAACIRDPVLGVGGMNHFLLPMQDGQAHPAEGYNPSARYGNWAMEMLINGILRQGGLRHRLEIKLFGGGKVLKGLSYDVGGYNINFVHEYLRNERLPVVSSDLGGEQARKIVYFPKTGVVKVKRLAQVLPQAVQAQERRYLEAISTAPREGEIDLF</sequence>
<dbReference type="InterPro" id="IPR011324">
    <property type="entry name" value="Cytotoxic_necrot_fac-like_cat"/>
</dbReference>
<evidence type="ECO:0000256" key="1">
    <source>
        <dbReference type="ARBA" id="ARBA00022500"/>
    </source>
</evidence>
<keyword evidence="1 3" id="KW-0145">Chemotaxis</keyword>